<proteinExistence type="predicted"/>
<feature type="domain" description="SMP-30/Gluconolactonase/LRE-like region" evidence="1">
    <location>
        <begin position="129"/>
        <end position="335"/>
    </location>
</feature>
<protein>
    <submittedName>
        <fullName evidence="2">Calcium-dependent phosphotriesterase</fullName>
    </submittedName>
</protein>
<dbReference type="SUPFAM" id="SSF63829">
    <property type="entry name" value="Calcium-dependent phosphotriesterase"/>
    <property type="match status" value="1"/>
</dbReference>
<sequence>MPLPDNTSVFPWKESACEKHGYFAALASERLRCTPGFIVYDERFLSILGENPSIELIAENSTDSFAHEAGVYVKGDIFITSNHLMRNGAKYVQISKVSKTTGTSNHYHIEQISASPAIHLANGGVNYRDGILFCEQGSLSTPGGLTYMSAEPPYRSTPLLTNYHGRWFNSVNDVVVHRDGSIWFTDPPYGFEQGIRPVPQLPAHTYRFDPGNGDIRAVEDSLLKPNGLCFSPDQGALYITDTAGVRGDTRCPGVYSPAGPASIYAFDVVERHGGFFLASKRLFAFADQGIPDGIKCDTMGNVYSGCGDGVHVWAAGGTLLGKIFVPGGCANFCFGKGGEMFLLNEKKMWRAQLGSGVKGDLMGL</sequence>
<dbReference type="PANTHER" id="PTHR47064:SF2">
    <property type="entry name" value="SMP-30_GLUCONOLACTONASE_LRE-LIKE REGION DOMAIN-CONTAINING PROTEIN-RELATED"/>
    <property type="match status" value="1"/>
</dbReference>
<dbReference type="OrthoDB" id="423498at2759"/>
<dbReference type="AlphaFoldDB" id="A0A6A6TF09"/>
<dbReference type="PANTHER" id="PTHR47064">
    <property type="entry name" value="PUTATIVE (AFU_ORTHOLOGUE AFUA_1G08990)-RELATED"/>
    <property type="match status" value="1"/>
</dbReference>
<dbReference type="InterPro" id="IPR011042">
    <property type="entry name" value="6-blade_b-propeller_TolB-like"/>
</dbReference>
<reference evidence="2" key="1">
    <citation type="journal article" date="2020" name="Stud. Mycol.">
        <title>101 Dothideomycetes genomes: a test case for predicting lifestyles and emergence of pathogens.</title>
        <authorList>
            <person name="Haridas S."/>
            <person name="Albert R."/>
            <person name="Binder M."/>
            <person name="Bloem J."/>
            <person name="Labutti K."/>
            <person name="Salamov A."/>
            <person name="Andreopoulos B."/>
            <person name="Baker S."/>
            <person name="Barry K."/>
            <person name="Bills G."/>
            <person name="Bluhm B."/>
            <person name="Cannon C."/>
            <person name="Castanera R."/>
            <person name="Culley D."/>
            <person name="Daum C."/>
            <person name="Ezra D."/>
            <person name="Gonzalez J."/>
            <person name="Henrissat B."/>
            <person name="Kuo A."/>
            <person name="Liang C."/>
            <person name="Lipzen A."/>
            <person name="Lutzoni F."/>
            <person name="Magnuson J."/>
            <person name="Mondo S."/>
            <person name="Nolan M."/>
            <person name="Ohm R."/>
            <person name="Pangilinan J."/>
            <person name="Park H.-J."/>
            <person name="Ramirez L."/>
            <person name="Alfaro M."/>
            <person name="Sun H."/>
            <person name="Tritt A."/>
            <person name="Yoshinaga Y."/>
            <person name="Zwiers L.-H."/>
            <person name="Turgeon B."/>
            <person name="Goodwin S."/>
            <person name="Spatafora J."/>
            <person name="Crous P."/>
            <person name="Grigoriev I."/>
        </authorList>
    </citation>
    <scope>NUCLEOTIDE SEQUENCE</scope>
    <source>
        <strain evidence="2">CBS 122681</strain>
    </source>
</reference>
<organism evidence="2 3">
    <name type="scientific">Lophiostoma macrostomum CBS 122681</name>
    <dbReference type="NCBI Taxonomy" id="1314788"/>
    <lineage>
        <taxon>Eukaryota</taxon>
        <taxon>Fungi</taxon>
        <taxon>Dikarya</taxon>
        <taxon>Ascomycota</taxon>
        <taxon>Pezizomycotina</taxon>
        <taxon>Dothideomycetes</taxon>
        <taxon>Pleosporomycetidae</taxon>
        <taxon>Pleosporales</taxon>
        <taxon>Lophiostomataceae</taxon>
        <taxon>Lophiostoma</taxon>
    </lineage>
</organism>
<dbReference type="InterPro" id="IPR013658">
    <property type="entry name" value="SGL"/>
</dbReference>
<dbReference type="EMBL" id="MU004314">
    <property type="protein sequence ID" value="KAF2658470.1"/>
    <property type="molecule type" value="Genomic_DNA"/>
</dbReference>
<accession>A0A6A6TF09</accession>
<gene>
    <name evidence="2" type="ORF">K491DRAFT_738236</name>
</gene>
<keyword evidence="3" id="KW-1185">Reference proteome</keyword>
<name>A0A6A6TF09_9PLEO</name>
<evidence type="ECO:0000313" key="3">
    <source>
        <dbReference type="Proteomes" id="UP000799324"/>
    </source>
</evidence>
<dbReference type="Gene3D" id="2.120.10.30">
    <property type="entry name" value="TolB, C-terminal domain"/>
    <property type="match status" value="1"/>
</dbReference>
<evidence type="ECO:0000259" key="1">
    <source>
        <dbReference type="Pfam" id="PF08450"/>
    </source>
</evidence>
<dbReference type="Pfam" id="PF08450">
    <property type="entry name" value="SGL"/>
    <property type="match status" value="1"/>
</dbReference>
<dbReference type="Proteomes" id="UP000799324">
    <property type="component" value="Unassembled WGS sequence"/>
</dbReference>
<dbReference type="InterPro" id="IPR052988">
    <property type="entry name" value="Oryzine_lactonohydrolase"/>
</dbReference>
<evidence type="ECO:0000313" key="2">
    <source>
        <dbReference type="EMBL" id="KAF2658470.1"/>
    </source>
</evidence>